<comment type="caution">
    <text evidence="1">The sequence shown here is derived from an EMBL/GenBank/DDBJ whole genome shotgun (WGS) entry which is preliminary data.</text>
</comment>
<proteinExistence type="predicted"/>
<dbReference type="EMBL" id="CM023479">
    <property type="protein sequence ID" value="KAH7974322.1"/>
    <property type="molecule type" value="Genomic_DNA"/>
</dbReference>
<reference evidence="1" key="1">
    <citation type="submission" date="2020-05" db="EMBL/GenBank/DDBJ databases">
        <title>Large-scale comparative analyses of tick genomes elucidate their genetic diversity and vector capacities.</title>
        <authorList>
            <person name="Jia N."/>
            <person name="Wang J."/>
            <person name="Shi W."/>
            <person name="Du L."/>
            <person name="Sun Y."/>
            <person name="Zhan W."/>
            <person name="Jiang J."/>
            <person name="Wang Q."/>
            <person name="Zhang B."/>
            <person name="Ji P."/>
            <person name="Sakyi L.B."/>
            <person name="Cui X."/>
            <person name="Yuan T."/>
            <person name="Jiang B."/>
            <person name="Yang W."/>
            <person name="Lam T.T.-Y."/>
            <person name="Chang Q."/>
            <person name="Ding S."/>
            <person name="Wang X."/>
            <person name="Zhu J."/>
            <person name="Ruan X."/>
            <person name="Zhao L."/>
            <person name="Wei J."/>
            <person name="Que T."/>
            <person name="Du C."/>
            <person name="Cheng J."/>
            <person name="Dai P."/>
            <person name="Han X."/>
            <person name="Huang E."/>
            <person name="Gao Y."/>
            <person name="Liu J."/>
            <person name="Shao H."/>
            <person name="Ye R."/>
            <person name="Li L."/>
            <person name="Wei W."/>
            <person name="Wang X."/>
            <person name="Wang C."/>
            <person name="Yang T."/>
            <person name="Huo Q."/>
            <person name="Li W."/>
            <person name="Guo W."/>
            <person name="Chen H."/>
            <person name="Zhou L."/>
            <person name="Ni X."/>
            <person name="Tian J."/>
            <person name="Zhou Y."/>
            <person name="Sheng Y."/>
            <person name="Liu T."/>
            <person name="Pan Y."/>
            <person name="Xia L."/>
            <person name="Li J."/>
            <person name="Zhao F."/>
            <person name="Cao W."/>
        </authorList>
    </citation>
    <scope>NUCLEOTIDE SEQUENCE</scope>
    <source>
        <strain evidence="1">Dsil-2018</strain>
    </source>
</reference>
<keyword evidence="2" id="KW-1185">Reference proteome</keyword>
<evidence type="ECO:0000313" key="2">
    <source>
        <dbReference type="Proteomes" id="UP000821865"/>
    </source>
</evidence>
<name>A0ACB8DP61_DERSI</name>
<organism evidence="1 2">
    <name type="scientific">Dermacentor silvarum</name>
    <name type="common">Tick</name>
    <dbReference type="NCBI Taxonomy" id="543639"/>
    <lineage>
        <taxon>Eukaryota</taxon>
        <taxon>Metazoa</taxon>
        <taxon>Ecdysozoa</taxon>
        <taxon>Arthropoda</taxon>
        <taxon>Chelicerata</taxon>
        <taxon>Arachnida</taxon>
        <taxon>Acari</taxon>
        <taxon>Parasitiformes</taxon>
        <taxon>Ixodida</taxon>
        <taxon>Ixodoidea</taxon>
        <taxon>Ixodidae</taxon>
        <taxon>Rhipicephalinae</taxon>
        <taxon>Dermacentor</taxon>
    </lineage>
</organism>
<accession>A0ACB8DP61</accession>
<protein>
    <submittedName>
        <fullName evidence="1">Uncharacterized protein</fullName>
    </submittedName>
</protein>
<sequence length="492" mass="56658">MYRMKIKVQTHPLNTRVTRLLLAATSLFTTVIVGFKLYRIAFPHGEIKERELSGWFEQDPFVPDRLPNDLVPDMYTLSINATNVTFSGNITIKVICKRNTSYLLLHAAPSLQISSVQVEDRTEPNFTVKVFDRLRSNDMLIVKTTGRQFIPARTYMVAISFEGKTLRYPEHKTGLVWLQQPGGYESIMFLNEGRAARRVFPSFNRHSSRAGFKLDGLVRRGMVLCSSQRPIKDQDDELVEDRGGPRDVFRVRFRTIDAITSDRLSWFQTNLANSALGSDVVMWNTEERLSLMTEPLKVFETSLAAVTRRYPSLTIPKRIHVVHLPDFNQTMICWGIIYSSRFEANTEHLEERLKLAWRLRFQFQVATILASFTFGHTVTPRWANDVWFFAGLSAAVAYDSMEVQESFGQHKAWLVSYRHRSFNSWDAMNKLTPDTFDSSGGRDPAMLSRAFLLFLLYKDCLLGRKKFVEQVVWNAKPHVAESCGGRNKRFPR</sequence>
<dbReference type="Proteomes" id="UP000821865">
    <property type="component" value="Chromosome 10"/>
</dbReference>
<gene>
    <name evidence="1" type="ORF">HPB49_014137</name>
</gene>
<evidence type="ECO:0000313" key="1">
    <source>
        <dbReference type="EMBL" id="KAH7974322.1"/>
    </source>
</evidence>